<dbReference type="GO" id="GO:1990904">
    <property type="term" value="C:ribonucleoprotein complex"/>
    <property type="evidence" value="ECO:0007669"/>
    <property type="project" value="UniProtKB-KW"/>
</dbReference>
<dbReference type="InterPro" id="IPR013320">
    <property type="entry name" value="ConA-like_dom_sf"/>
</dbReference>
<keyword evidence="7" id="KW-0677">Repeat</keyword>
<dbReference type="PRINTS" id="PR00626">
    <property type="entry name" value="CALRETICULIN"/>
</dbReference>
<dbReference type="Pfam" id="PF00262">
    <property type="entry name" value="Calreticulin"/>
    <property type="match status" value="2"/>
</dbReference>
<dbReference type="InterPro" id="IPR038464">
    <property type="entry name" value="Ribosomal_eL38_sf"/>
</dbReference>
<accession>A0A3L6SX21</accession>
<dbReference type="FunFam" id="2.10.250.10:FF:000002">
    <property type="entry name" value="Calreticulin"/>
    <property type="match status" value="1"/>
</dbReference>
<organism evidence="17 18">
    <name type="scientific">Panicum miliaceum</name>
    <name type="common">Proso millet</name>
    <name type="synonym">Broomcorn millet</name>
    <dbReference type="NCBI Taxonomy" id="4540"/>
    <lineage>
        <taxon>Eukaryota</taxon>
        <taxon>Viridiplantae</taxon>
        <taxon>Streptophyta</taxon>
        <taxon>Embryophyta</taxon>
        <taxon>Tracheophyta</taxon>
        <taxon>Spermatophyta</taxon>
        <taxon>Magnoliopsida</taxon>
        <taxon>Liliopsida</taxon>
        <taxon>Poales</taxon>
        <taxon>Poaceae</taxon>
        <taxon>PACMAD clade</taxon>
        <taxon>Panicoideae</taxon>
        <taxon>Panicodae</taxon>
        <taxon>Paniceae</taxon>
        <taxon>Panicinae</taxon>
        <taxon>Panicum</taxon>
        <taxon>Panicum sect. Panicum</taxon>
    </lineage>
</organism>
<dbReference type="Pfam" id="PF01781">
    <property type="entry name" value="Ribosomal_L38e"/>
    <property type="match status" value="1"/>
</dbReference>
<evidence type="ECO:0000256" key="8">
    <source>
        <dbReference type="ARBA" id="ARBA00022824"/>
    </source>
</evidence>
<keyword evidence="8 15" id="KW-0256">Endoplasmic reticulum</keyword>
<keyword evidence="9" id="KW-0862">Zinc</keyword>
<evidence type="ECO:0000256" key="1">
    <source>
        <dbReference type="ARBA" id="ARBA00004319"/>
    </source>
</evidence>
<protein>
    <submittedName>
        <fullName evidence="17">Calreticulin-3-like</fullName>
    </submittedName>
</protein>
<feature type="disulfide bond" evidence="14">
    <location>
        <begin position="159"/>
        <end position="191"/>
    </location>
</feature>
<dbReference type="GO" id="GO:0036503">
    <property type="term" value="P:ERAD pathway"/>
    <property type="evidence" value="ECO:0007669"/>
    <property type="project" value="TreeGrafter"/>
</dbReference>
<keyword evidence="15" id="KW-0472">Membrane</keyword>
<keyword evidence="15" id="KW-0812">Transmembrane</keyword>
<keyword evidence="15" id="KW-1133">Transmembrane helix</keyword>
<dbReference type="GO" id="GO:0003735">
    <property type="term" value="F:structural constituent of ribosome"/>
    <property type="evidence" value="ECO:0007669"/>
    <property type="project" value="InterPro"/>
</dbReference>
<dbReference type="GO" id="GO:0005789">
    <property type="term" value="C:endoplasmic reticulum membrane"/>
    <property type="evidence" value="ECO:0007669"/>
    <property type="project" value="TreeGrafter"/>
</dbReference>
<dbReference type="AlphaFoldDB" id="A0A3L6SX21"/>
<feature type="transmembrane region" description="Helical" evidence="15">
    <location>
        <begin position="12"/>
        <end position="32"/>
    </location>
</feature>
<feature type="region of interest" description="Disordered" evidence="16">
    <location>
        <begin position="273"/>
        <end position="320"/>
    </location>
</feature>
<evidence type="ECO:0000256" key="9">
    <source>
        <dbReference type="ARBA" id="ARBA00022833"/>
    </source>
</evidence>
<dbReference type="InterPro" id="IPR002675">
    <property type="entry name" value="Ribosomal_eL38"/>
</dbReference>
<keyword evidence="12 15" id="KW-0143">Chaperone</keyword>
<dbReference type="Gene3D" id="2.60.120.200">
    <property type="match status" value="1"/>
</dbReference>
<feature type="compositionally biased region" description="Basic and acidic residues" evidence="16">
    <location>
        <begin position="283"/>
        <end position="307"/>
    </location>
</feature>
<gene>
    <name evidence="17" type="ORF">C2845_PM05G32860</name>
</gene>
<dbReference type="Gene3D" id="2.10.250.10">
    <property type="entry name" value="Calreticulin/calnexin, P domain"/>
    <property type="match status" value="1"/>
</dbReference>
<comment type="subcellular location">
    <subcellularLocation>
        <location evidence="1">Endoplasmic reticulum lumen</location>
    </subcellularLocation>
</comment>
<keyword evidence="5" id="KW-0732">Signal</keyword>
<dbReference type="InterPro" id="IPR018124">
    <property type="entry name" value="Calret/calnex_CS"/>
</dbReference>
<evidence type="ECO:0000256" key="6">
    <source>
        <dbReference type="ARBA" id="ARBA00022734"/>
    </source>
</evidence>
<dbReference type="InterPro" id="IPR009033">
    <property type="entry name" value="Calreticulin/calnexin_P_dom_sf"/>
</dbReference>
<evidence type="ECO:0000256" key="5">
    <source>
        <dbReference type="ARBA" id="ARBA00022729"/>
    </source>
</evidence>
<evidence type="ECO:0000256" key="11">
    <source>
        <dbReference type="ARBA" id="ARBA00022980"/>
    </source>
</evidence>
<dbReference type="OrthoDB" id="1938156at2759"/>
<sequence length="435" mass="51248">MAGGRAAYKAFLLCNYTLLGAASACIFLTLSLRLAPSPCGLLLVFLHALTAPKQIHEIKDFLLTARRKDARSVRIKRSKDAVKFKVRCSKYLYTLCVYDTEKAIKLKQSLPPGLSVQEVYKQLGMPNILLYRQNSTEFSNKNRTLVVQYSLKIEQDIECGGAYIKLMSGYVNQKKFGGDTPYSFMFGPDICGDQKKKLHLILSYQGQNYPIKKDLKCETDKLTHFYTFILRPDATYSLLIDNREREFGSMYTDWDILPPRRIKDVNAKKPKDWDDREYIEDPDQVKPEGYDSIPKEITDAKDKKPESWDDDDDGIWKPRMIPNPEYKGPWKRKKIKDPNYKGKWKAPWIVNPEFEDDPDLYVLKPLQYVGIEVWQAEKEAFEGAERKRKAREEEEARRAREEGERRRRERDRDRGRDRYRDRYKHHRHYDYHDEL</sequence>
<dbReference type="Gene3D" id="3.30.720.90">
    <property type="match status" value="1"/>
</dbReference>
<proteinExistence type="inferred from homology"/>
<feature type="region of interest" description="Disordered" evidence="16">
    <location>
        <begin position="382"/>
        <end position="419"/>
    </location>
</feature>
<evidence type="ECO:0000256" key="14">
    <source>
        <dbReference type="PIRSR" id="PIRSR601580-3"/>
    </source>
</evidence>
<dbReference type="FunFam" id="3.30.720.90:FF:000001">
    <property type="entry name" value="60S ribosomal protein L38"/>
    <property type="match status" value="1"/>
</dbReference>
<dbReference type="PANTHER" id="PTHR11073:SF28">
    <property type="entry name" value="CALRETICULIN"/>
    <property type="match status" value="1"/>
</dbReference>
<keyword evidence="4" id="KW-0479">Metal-binding</keyword>
<dbReference type="GO" id="GO:0005509">
    <property type="term" value="F:calcium ion binding"/>
    <property type="evidence" value="ECO:0007669"/>
    <property type="project" value="InterPro"/>
</dbReference>
<keyword evidence="10" id="KW-0106">Calcium</keyword>
<evidence type="ECO:0000256" key="13">
    <source>
        <dbReference type="ARBA" id="ARBA00023274"/>
    </source>
</evidence>
<dbReference type="PROSITE" id="PS51257">
    <property type="entry name" value="PROKAR_LIPOPROTEIN"/>
    <property type="match status" value="1"/>
</dbReference>
<evidence type="ECO:0000256" key="3">
    <source>
        <dbReference type="ARBA" id="ARBA00010983"/>
    </source>
</evidence>
<evidence type="ECO:0000256" key="15">
    <source>
        <dbReference type="RuleBase" id="RU362126"/>
    </source>
</evidence>
<dbReference type="GO" id="GO:0006412">
    <property type="term" value="P:translation"/>
    <property type="evidence" value="ECO:0007669"/>
    <property type="project" value="InterPro"/>
</dbReference>
<evidence type="ECO:0000256" key="4">
    <source>
        <dbReference type="ARBA" id="ARBA00022723"/>
    </source>
</evidence>
<reference evidence="18" key="1">
    <citation type="journal article" date="2019" name="Nat. Commun.">
        <title>The genome of broomcorn millet.</title>
        <authorList>
            <person name="Zou C."/>
            <person name="Miki D."/>
            <person name="Li D."/>
            <person name="Tang Q."/>
            <person name="Xiao L."/>
            <person name="Rajput S."/>
            <person name="Deng P."/>
            <person name="Jia W."/>
            <person name="Huang R."/>
            <person name="Zhang M."/>
            <person name="Sun Y."/>
            <person name="Hu J."/>
            <person name="Fu X."/>
            <person name="Schnable P.S."/>
            <person name="Li F."/>
            <person name="Zhang H."/>
            <person name="Feng B."/>
            <person name="Zhu X."/>
            <person name="Liu R."/>
            <person name="Schnable J.C."/>
            <person name="Zhu J.-K."/>
            <person name="Zhang H."/>
        </authorList>
    </citation>
    <scope>NUCLEOTIDE SEQUENCE [LARGE SCALE GENOMIC DNA]</scope>
</reference>
<dbReference type="SUPFAM" id="SSF49899">
    <property type="entry name" value="Concanavalin A-like lectins/glucanases"/>
    <property type="match status" value="1"/>
</dbReference>
<dbReference type="SUPFAM" id="SSF63887">
    <property type="entry name" value="P-domain of calnexin/calreticulin"/>
    <property type="match status" value="1"/>
</dbReference>
<keyword evidence="18" id="KW-1185">Reference proteome</keyword>
<evidence type="ECO:0000313" key="18">
    <source>
        <dbReference type="Proteomes" id="UP000275267"/>
    </source>
</evidence>
<dbReference type="GO" id="GO:0005788">
    <property type="term" value="C:endoplasmic reticulum lumen"/>
    <property type="evidence" value="ECO:0007669"/>
    <property type="project" value="UniProtKB-SubCell"/>
</dbReference>
<dbReference type="PROSITE" id="PS00803">
    <property type="entry name" value="CALRETICULIN_1"/>
    <property type="match status" value="1"/>
</dbReference>
<keyword evidence="6" id="KW-0430">Lectin</keyword>
<dbReference type="PANTHER" id="PTHR11073">
    <property type="entry name" value="CALRETICULIN AND CALNEXIN"/>
    <property type="match status" value="1"/>
</dbReference>
<evidence type="ECO:0000256" key="7">
    <source>
        <dbReference type="ARBA" id="ARBA00022737"/>
    </source>
</evidence>
<keyword evidence="11" id="KW-0689">Ribosomal protein</keyword>
<keyword evidence="14" id="KW-1015">Disulfide bond</keyword>
<dbReference type="GO" id="GO:0051082">
    <property type="term" value="F:unfolded protein binding"/>
    <property type="evidence" value="ECO:0007669"/>
    <property type="project" value="InterPro"/>
</dbReference>
<keyword evidence="13" id="KW-0687">Ribonucleoprotein</keyword>
<dbReference type="InterPro" id="IPR001580">
    <property type="entry name" value="Calret/calnex"/>
</dbReference>
<comment type="caution">
    <text evidence="17">The sequence shown here is derived from an EMBL/GenBank/DDBJ whole genome shotgun (WGS) entry which is preliminary data.</text>
</comment>
<evidence type="ECO:0000256" key="16">
    <source>
        <dbReference type="SAM" id="MobiDB-lite"/>
    </source>
</evidence>
<name>A0A3L6SX21_PANMI</name>
<evidence type="ECO:0000256" key="12">
    <source>
        <dbReference type="ARBA" id="ARBA00023186"/>
    </source>
</evidence>
<dbReference type="GO" id="GO:0006457">
    <property type="term" value="P:protein folding"/>
    <property type="evidence" value="ECO:0007669"/>
    <property type="project" value="InterPro"/>
</dbReference>
<evidence type="ECO:0000256" key="10">
    <source>
        <dbReference type="ARBA" id="ARBA00022837"/>
    </source>
</evidence>
<dbReference type="STRING" id="4540.A0A3L6SX21"/>
<comment type="similarity">
    <text evidence="3 15">Belongs to the calreticulin family.</text>
</comment>
<dbReference type="GO" id="GO:0005840">
    <property type="term" value="C:ribosome"/>
    <property type="evidence" value="ECO:0007669"/>
    <property type="project" value="UniProtKB-KW"/>
</dbReference>
<dbReference type="Proteomes" id="UP000275267">
    <property type="component" value="Unassembled WGS sequence"/>
</dbReference>
<evidence type="ECO:0000256" key="2">
    <source>
        <dbReference type="ARBA" id="ARBA00007803"/>
    </source>
</evidence>
<dbReference type="GO" id="GO:0030246">
    <property type="term" value="F:carbohydrate binding"/>
    <property type="evidence" value="ECO:0007669"/>
    <property type="project" value="UniProtKB-KW"/>
</dbReference>
<comment type="similarity">
    <text evidence="2">Belongs to the eukaryotic ribosomal protein eL38 family.</text>
</comment>
<evidence type="ECO:0000313" key="17">
    <source>
        <dbReference type="EMBL" id="RLN28336.1"/>
    </source>
</evidence>
<dbReference type="EMBL" id="PQIB02000003">
    <property type="protein sequence ID" value="RLN28336.1"/>
    <property type="molecule type" value="Genomic_DNA"/>
</dbReference>